<organism evidence="1 2">
    <name type="scientific">Fuerstiella marisgermanici</name>
    <dbReference type="NCBI Taxonomy" id="1891926"/>
    <lineage>
        <taxon>Bacteria</taxon>
        <taxon>Pseudomonadati</taxon>
        <taxon>Planctomycetota</taxon>
        <taxon>Planctomycetia</taxon>
        <taxon>Planctomycetales</taxon>
        <taxon>Planctomycetaceae</taxon>
        <taxon>Fuerstiella</taxon>
    </lineage>
</organism>
<proteinExistence type="predicted"/>
<reference evidence="1 2" key="1">
    <citation type="journal article" date="2016" name="Front. Microbiol.">
        <title>Fuerstia marisgermanicae gen. nov., sp. nov., an Unusual Member of the Phylum Planctomycetes from the German Wadden Sea.</title>
        <authorList>
            <person name="Kohn T."/>
            <person name="Heuer A."/>
            <person name="Jogler M."/>
            <person name="Vollmers J."/>
            <person name="Boedeker C."/>
            <person name="Bunk B."/>
            <person name="Rast P."/>
            <person name="Borchert D."/>
            <person name="Glockner I."/>
            <person name="Freese H.M."/>
            <person name="Klenk H.P."/>
            <person name="Overmann J."/>
            <person name="Kaster A.K."/>
            <person name="Rohde M."/>
            <person name="Wiegand S."/>
            <person name="Jogler C."/>
        </authorList>
    </citation>
    <scope>NUCLEOTIDE SEQUENCE [LARGE SCALE GENOMIC DNA]</scope>
    <source>
        <strain evidence="1 2">NH11</strain>
    </source>
</reference>
<dbReference type="AlphaFoldDB" id="A0A1P8WGX4"/>
<name>A0A1P8WGX4_9PLAN</name>
<dbReference type="KEGG" id="fmr:Fuma_02953"/>
<dbReference type="Proteomes" id="UP000187735">
    <property type="component" value="Chromosome"/>
</dbReference>
<keyword evidence="2" id="KW-1185">Reference proteome</keyword>
<protein>
    <recommendedName>
        <fullName evidence="3">DUF1963 domain-containing protein</fullName>
    </recommendedName>
</protein>
<dbReference type="OrthoDB" id="1273554at2"/>
<sequence>MSKASEQIRQFHSTGSFGSRENLVTQSQIATELYRGLTNDDIDCLVSDALNGDENGGDYLTCLSCLHPGCLTPFHERLLDAEIFYPGLIYFDASDAVALRLATLIESVDAQLSRNHLLLCLAWAGNQEAQAAFTKWRTEKPKWANDLYVPPHAYANEAGWELTADGQRRNLFFKETVPLVQPGNDDVSSAVEVGLRSEEKCPWCSRKLTSLFDIDAASEKVAFLNLMPRHWQVLTCDVCTAYGLVYGKTTETGVEWHPANERPEYLPDESDDFDLLPECPLVLANQPRHFMESASWTGIPSGKFSQIGGLPTWVQDAEFPDCLDCSRKMVFIGQVSNEDFDPMMEGIFYAFICSDCGTTATHYQQS</sequence>
<dbReference type="RefSeq" id="WP_077024808.1">
    <property type="nucleotide sequence ID" value="NZ_CP017641.1"/>
</dbReference>
<dbReference type="EMBL" id="CP017641">
    <property type="protein sequence ID" value="APZ93336.1"/>
    <property type="molecule type" value="Genomic_DNA"/>
</dbReference>
<evidence type="ECO:0008006" key="3">
    <source>
        <dbReference type="Google" id="ProtNLM"/>
    </source>
</evidence>
<evidence type="ECO:0000313" key="1">
    <source>
        <dbReference type="EMBL" id="APZ93336.1"/>
    </source>
</evidence>
<evidence type="ECO:0000313" key="2">
    <source>
        <dbReference type="Proteomes" id="UP000187735"/>
    </source>
</evidence>
<accession>A0A1P8WGX4</accession>
<gene>
    <name evidence="1" type="ORF">Fuma_02953</name>
</gene>